<reference evidence="2 3" key="1">
    <citation type="submission" date="2019-12" db="EMBL/GenBank/DDBJ databases">
        <title>Genomic-based taxomic classification of the family Erythrobacteraceae.</title>
        <authorList>
            <person name="Xu L."/>
        </authorList>
    </citation>
    <scope>NUCLEOTIDE SEQUENCE [LARGE SCALE GENOMIC DNA]</scope>
    <source>
        <strain evidence="2 3">JCM 17802</strain>
    </source>
</reference>
<feature type="chain" id="PRO_5026337936" evidence="1">
    <location>
        <begin position="27"/>
        <end position="163"/>
    </location>
</feature>
<gene>
    <name evidence="2" type="ORF">GRI36_09225</name>
</gene>
<feature type="signal peptide" evidence="1">
    <location>
        <begin position="1"/>
        <end position="26"/>
    </location>
</feature>
<sequence>MNRAHRNRMLAEAIALAGLLALPGNASEVYKASGSELSERQPYIFVQQHNGKPGQKIRKGWPIQVQLPGNPAIWTFDAKQSRNVVPLGKTLVYSPDRIDGMESLFIFDLALELDAEAGQMGEIVYTTDDPLPSLNRVIPNRVFRVQFEIIADKKPVSQSRTDR</sequence>
<accession>A0A6I4SMR1</accession>
<keyword evidence="3" id="KW-1185">Reference proteome</keyword>
<name>A0A6I4SMR1_9SPHN</name>
<dbReference type="EMBL" id="WTYS01000001">
    <property type="protein sequence ID" value="MXO57065.1"/>
    <property type="molecule type" value="Genomic_DNA"/>
</dbReference>
<organism evidence="2 3">
    <name type="scientific">Pontixanthobacter gangjinensis</name>
    <dbReference type="NCBI Taxonomy" id="1028742"/>
    <lineage>
        <taxon>Bacteria</taxon>
        <taxon>Pseudomonadati</taxon>
        <taxon>Pseudomonadota</taxon>
        <taxon>Alphaproteobacteria</taxon>
        <taxon>Sphingomonadales</taxon>
        <taxon>Erythrobacteraceae</taxon>
        <taxon>Pontixanthobacter</taxon>
    </lineage>
</organism>
<protein>
    <submittedName>
        <fullName evidence="2">Uncharacterized protein</fullName>
    </submittedName>
</protein>
<dbReference type="AlphaFoldDB" id="A0A6I4SMR1"/>
<dbReference type="Proteomes" id="UP000468943">
    <property type="component" value="Unassembled WGS sequence"/>
</dbReference>
<keyword evidence="1" id="KW-0732">Signal</keyword>
<dbReference type="OrthoDB" id="7859793at2"/>
<comment type="caution">
    <text evidence="2">The sequence shown here is derived from an EMBL/GenBank/DDBJ whole genome shotgun (WGS) entry which is preliminary data.</text>
</comment>
<proteinExistence type="predicted"/>
<dbReference type="RefSeq" id="WP_160598196.1">
    <property type="nucleotide sequence ID" value="NZ_WTYS01000001.1"/>
</dbReference>
<evidence type="ECO:0000313" key="2">
    <source>
        <dbReference type="EMBL" id="MXO57065.1"/>
    </source>
</evidence>
<evidence type="ECO:0000313" key="3">
    <source>
        <dbReference type="Proteomes" id="UP000468943"/>
    </source>
</evidence>
<evidence type="ECO:0000256" key="1">
    <source>
        <dbReference type="SAM" id="SignalP"/>
    </source>
</evidence>